<feature type="region of interest" description="Disordered" evidence="1">
    <location>
        <begin position="205"/>
        <end position="325"/>
    </location>
</feature>
<keyword evidence="3" id="KW-1185">Reference proteome</keyword>
<reference evidence="4" key="1">
    <citation type="submission" date="2020-12" db="UniProtKB">
        <authorList>
            <consortium name="WormBaseParasite"/>
        </authorList>
    </citation>
    <scope>IDENTIFICATION</scope>
    <source>
        <strain evidence="4">MHco3</strain>
    </source>
</reference>
<keyword evidence="2" id="KW-1133">Transmembrane helix</keyword>
<evidence type="ECO:0000313" key="4">
    <source>
        <dbReference type="WBParaSite" id="HCON_00053480-00001"/>
    </source>
</evidence>
<accession>A0A7I4Y611</accession>
<evidence type="ECO:0000256" key="2">
    <source>
        <dbReference type="SAM" id="Phobius"/>
    </source>
</evidence>
<feature type="transmembrane region" description="Helical" evidence="2">
    <location>
        <begin position="67"/>
        <end position="87"/>
    </location>
</feature>
<proteinExistence type="predicted"/>
<evidence type="ECO:0000313" key="3">
    <source>
        <dbReference type="Proteomes" id="UP000025227"/>
    </source>
</evidence>
<feature type="compositionally biased region" description="Basic and acidic residues" evidence="1">
    <location>
        <begin position="313"/>
        <end position="325"/>
    </location>
</feature>
<protein>
    <submittedName>
        <fullName evidence="4">Uncharacterized protein</fullName>
    </submittedName>
</protein>
<sequence>MSDASLVSVSDVSRSSQKIGDLTKFGNITKAPRTRRLSRKTTTTSNLTEVLEDEGEITSKGKQMIEVTVAFAIVAVVIIFIFFMLYIRAVAKRKKRALEETRKRIGETVVTAGSGGGGTMYASGRSTPKEKQKKVAAMQDGELKSFRRSGPLVMQASLTGEVKHLQTSESKSLEGPITFHPSMNEIVLIGTEVDKIVGKITKTEENEVEKNKKQKKRKEKVHECSTQTSTRSVNPASTEKPQPSRKKSPNLLKECQTQGSSENPEVRKNIKKDASIQRTQYDDRSIQISLKTPKDPRKMFSGSDSNQSSIDLSHYHMEGHLDENG</sequence>
<feature type="compositionally biased region" description="Polar residues" evidence="1">
    <location>
        <begin position="302"/>
        <end position="311"/>
    </location>
</feature>
<feature type="compositionally biased region" description="Polar residues" evidence="1">
    <location>
        <begin position="224"/>
        <end position="241"/>
    </location>
</feature>
<dbReference type="Proteomes" id="UP000025227">
    <property type="component" value="Unplaced"/>
</dbReference>
<dbReference type="WBParaSite" id="HCON_00053480-00001">
    <property type="protein sequence ID" value="HCON_00053480-00001"/>
    <property type="gene ID" value="HCON_00053480"/>
</dbReference>
<organism evidence="3 4">
    <name type="scientific">Haemonchus contortus</name>
    <name type="common">Barber pole worm</name>
    <dbReference type="NCBI Taxonomy" id="6289"/>
    <lineage>
        <taxon>Eukaryota</taxon>
        <taxon>Metazoa</taxon>
        <taxon>Ecdysozoa</taxon>
        <taxon>Nematoda</taxon>
        <taxon>Chromadorea</taxon>
        <taxon>Rhabditida</taxon>
        <taxon>Rhabditina</taxon>
        <taxon>Rhabditomorpha</taxon>
        <taxon>Strongyloidea</taxon>
        <taxon>Trichostrongylidae</taxon>
        <taxon>Haemonchus</taxon>
    </lineage>
</organism>
<feature type="compositionally biased region" description="Basic and acidic residues" evidence="1">
    <location>
        <begin position="264"/>
        <end position="285"/>
    </location>
</feature>
<dbReference type="AlphaFoldDB" id="A0A7I4Y611"/>
<name>A0A7I4Y611_HAECO</name>
<keyword evidence="2" id="KW-0812">Transmembrane</keyword>
<keyword evidence="2" id="KW-0472">Membrane</keyword>
<dbReference type="OrthoDB" id="5869525at2759"/>
<evidence type="ECO:0000256" key="1">
    <source>
        <dbReference type="SAM" id="MobiDB-lite"/>
    </source>
</evidence>